<proteinExistence type="predicted"/>
<dbReference type="EMBL" id="JAEAOA010001621">
    <property type="protein sequence ID" value="KAK3582976.1"/>
    <property type="molecule type" value="Genomic_DNA"/>
</dbReference>
<dbReference type="AlphaFoldDB" id="A0AAE0VME1"/>
<feature type="non-terminal residue" evidence="1">
    <location>
        <position position="62"/>
    </location>
</feature>
<keyword evidence="2" id="KW-1185">Reference proteome</keyword>
<comment type="caution">
    <text evidence="1">The sequence shown here is derived from an EMBL/GenBank/DDBJ whole genome shotgun (WGS) entry which is preliminary data.</text>
</comment>
<gene>
    <name evidence="1" type="ORF">CHS0354_027099</name>
</gene>
<protein>
    <submittedName>
        <fullName evidence="1">Uncharacterized protein</fullName>
    </submittedName>
</protein>
<accession>A0AAE0VME1</accession>
<reference evidence="1" key="2">
    <citation type="journal article" date="2021" name="Genome Biol. Evol.">
        <title>Developing a high-quality reference genome for a parasitic bivalve with doubly uniparental inheritance (Bivalvia: Unionida).</title>
        <authorList>
            <person name="Smith C.H."/>
        </authorList>
    </citation>
    <scope>NUCLEOTIDE SEQUENCE</scope>
    <source>
        <strain evidence="1">CHS0354</strain>
        <tissue evidence="1">Mantle</tissue>
    </source>
</reference>
<evidence type="ECO:0000313" key="1">
    <source>
        <dbReference type="EMBL" id="KAK3582976.1"/>
    </source>
</evidence>
<name>A0AAE0VME1_9BIVA</name>
<evidence type="ECO:0000313" key="2">
    <source>
        <dbReference type="Proteomes" id="UP001195483"/>
    </source>
</evidence>
<sequence>MPFGPLFTTDSISPLPTSAFLEKLHLLLHALGYPQRRFNRNYLQIWAAATAANAGIKSNLRQ</sequence>
<dbReference type="Proteomes" id="UP001195483">
    <property type="component" value="Unassembled WGS sequence"/>
</dbReference>
<organism evidence="1 2">
    <name type="scientific">Potamilus streckersoni</name>
    <dbReference type="NCBI Taxonomy" id="2493646"/>
    <lineage>
        <taxon>Eukaryota</taxon>
        <taxon>Metazoa</taxon>
        <taxon>Spiralia</taxon>
        <taxon>Lophotrochozoa</taxon>
        <taxon>Mollusca</taxon>
        <taxon>Bivalvia</taxon>
        <taxon>Autobranchia</taxon>
        <taxon>Heteroconchia</taxon>
        <taxon>Palaeoheterodonta</taxon>
        <taxon>Unionida</taxon>
        <taxon>Unionoidea</taxon>
        <taxon>Unionidae</taxon>
        <taxon>Ambleminae</taxon>
        <taxon>Lampsilini</taxon>
        <taxon>Potamilus</taxon>
    </lineage>
</organism>
<reference evidence="1" key="1">
    <citation type="journal article" date="2021" name="Genome Biol. Evol.">
        <title>A High-Quality Reference Genome for a Parasitic Bivalve with Doubly Uniparental Inheritance (Bivalvia: Unionida).</title>
        <authorList>
            <person name="Smith C.H."/>
        </authorList>
    </citation>
    <scope>NUCLEOTIDE SEQUENCE</scope>
    <source>
        <strain evidence="1">CHS0354</strain>
    </source>
</reference>
<reference evidence="1" key="3">
    <citation type="submission" date="2023-05" db="EMBL/GenBank/DDBJ databases">
        <authorList>
            <person name="Smith C.H."/>
        </authorList>
    </citation>
    <scope>NUCLEOTIDE SEQUENCE</scope>
    <source>
        <strain evidence="1">CHS0354</strain>
        <tissue evidence="1">Mantle</tissue>
    </source>
</reference>